<comment type="caution">
    <text evidence="10">The sequence shown here is derived from an EMBL/GenBank/DDBJ whole genome shotgun (WGS) entry which is preliminary data.</text>
</comment>
<keyword evidence="4 8" id="KW-0812">Transmembrane</keyword>
<evidence type="ECO:0000313" key="11">
    <source>
        <dbReference type="Proteomes" id="UP000221653"/>
    </source>
</evidence>
<sequence>MTTTKKIIIGVVIAAVLCVSIGVVLWSTPVLAVKNFDITGTKNTSVEEVQQATGISVGDNMMRLDTASAAQSVAGLPWVRTVTVERSFPSTVGVEIQEREPVMFIREPDGDHLIDSTGHIFAIGEAPEGTMEVTGAAVDAPAIMEQLVDVVNAIDPEVRVQVARVNVPSEWEIEFELHDGRTVFWGAPENNHDKGLAMRTVLTREGQHWNVSNPNLVTVR</sequence>
<keyword evidence="6 8" id="KW-0472">Membrane</keyword>
<evidence type="ECO:0000256" key="6">
    <source>
        <dbReference type="ARBA" id="ARBA00023136"/>
    </source>
</evidence>
<keyword evidence="2" id="KW-1003">Cell membrane</keyword>
<evidence type="ECO:0000256" key="8">
    <source>
        <dbReference type="SAM" id="Phobius"/>
    </source>
</evidence>
<dbReference type="Pfam" id="PF03799">
    <property type="entry name" value="FtsQ_DivIB_C"/>
    <property type="match status" value="1"/>
</dbReference>
<organism evidence="10 11">
    <name type="scientific">Corynebacterium renale</name>
    <dbReference type="NCBI Taxonomy" id="1724"/>
    <lineage>
        <taxon>Bacteria</taxon>
        <taxon>Bacillati</taxon>
        <taxon>Actinomycetota</taxon>
        <taxon>Actinomycetes</taxon>
        <taxon>Mycobacteriales</taxon>
        <taxon>Corynebacteriaceae</taxon>
        <taxon>Corynebacterium</taxon>
    </lineage>
</organism>
<evidence type="ECO:0000256" key="2">
    <source>
        <dbReference type="ARBA" id="ARBA00022475"/>
    </source>
</evidence>
<reference evidence="10 11" key="1">
    <citation type="submission" date="2017-10" db="EMBL/GenBank/DDBJ databases">
        <title>Sequencing the genomes of 1000 actinobacteria strains.</title>
        <authorList>
            <person name="Klenk H.-P."/>
        </authorList>
    </citation>
    <scope>NUCLEOTIDE SEQUENCE [LARGE SCALE GENOMIC DNA]</scope>
    <source>
        <strain evidence="10 11">DSM 20688</strain>
    </source>
</reference>
<keyword evidence="7" id="KW-0131">Cell cycle</keyword>
<proteinExistence type="predicted"/>
<gene>
    <name evidence="10" type="ORF">ATK06_1515</name>
</gene>
<evidence type="ECO:0000256" key="1">
    <source>
        <dbReference type="ARBA" id="ARBA00004370"/>
    </source>
</evidence>
<dbReference type="GO" id="GO:0051301">
    <property type="term" value="P:cell division"/>
    <property type="evidence" value="ECO:0007669"/>
    <property type="project" value="UniProtKB-KW"/>
</dbReference>
<evidence type="ECO:0000313" key="10">
    <source>
        <dbReference type="EMBL" id="PFG28404.1"/>
    </source>
</evidence>
<dbReference type="STRING" id="1724.GCA_001044175_01191"/>
<dbReference type="Pfam" id="PF08478">
    <property type="entry name" value="POTRA_1"/>
    <property type="match status" value="1"/>
</dbReference>
<comment type="subcellular location">
    <subcellularLocation>
        <location evidence="1">Membrane</location>
    </subcellularLocation>
</comment>
<accession>A0A2A9DP85</accession>
<dbReference type="EMBL" id="PDJF01000001">
    <property type="protein sequence ID" value="PFG28404.1"/>
    <property type="molecule type" value="Genomic_DNA"/>
</dbReference>
<feature type="domain" description="POTRA" evidence="9">
    <location>
        <begin position="31"/>
        <end position="99"/>
    </location>
</feature>
<dbReference type="InterPro" id="IPR005548">
    <property type="entry name" value="Cell_div_FtsQ/DivIB_C"/>
</dbReference>
<keyword evidence="5 8" id="KW-1133">Transmembrane helix</keyword>
<feature type="transmembrane region" description="Helical" evidence="8">
    <location>
        <begin position="7"/>
        <end position="26"/>
    </location>
</feature>
<dbReference type="RefSeq" id="WP_098389114.1">
    <property type="nucleotide sequence ID" value="NZ_LS483404.1"/>
</dbReference>
<keyword evidence="11" id="KW-1185">Reference proteome</keyword>
<evidence type="ECO:0000256" key="4">
    <source>
        <dbReference type="ARBA" id="ARBA00022692"/>
    </source>
</evidence>
<dbReference type="Proteomes" id="UP000221653">
    <property type="component" value="Unassembled WGS sequence"/>
</dbReference>
<evidence type="ECO:0000256" key="3">
    <source>
        <dbReference type="ARBA" id="ARBA00022618"/>
    </source>
</evidence>
<evidence type="ECO:0000259" key="9">
    <source>
        <dbReference type="PROSITE" id="PS51779"/>
    </source>
</evidence>
<dbReference type="InterPro" id="IPR050487">
    <property type="entry name" value="FtsQ_DivIB"/>
</dbReference>
<dbReference type="PROSITE" id="PS51779">
    <property type="entry name" value="POTRA"/>
    <property type="match status" value="1"/>
</dbReference>
<dbReference type="PANTHER" id="PTHR37820:SF1">
    <property type="entry name" value="CELL DIVISION PROTEIN FTSQ"/>
    <property type="match status" value="1"/>
</dbReference>
<dbReference type="OrthoDB" id="9790760at2"/>
<dbReference type="PANTHER" id="PTHR37820">
    <property type="entry name" value="CELL DIVISION PROTEIN DIVIB"/>
    <property type="match status" value="1"/>
</dbReference>
<dbReference type="InterPro" id="IPR034746">
    <property type="entry name" value="POTRA"/>
</dbReference>
<evidence type="ECO:0000256" key="5">
    <source>
        <dbReference type="ARBA" id="ARBA00022989"/>
    </source>
</evidence>
<name>A0A2A9DP85_9CORY</name>
<dbReference type="AlphaFoldDB" id="A0A2A9DP85"/>
<dbReference type="Gene3D" id="3.10.20.310">
    <property type="entry name" value="membrane protein fhac"/>
    <property type="match status" value="1"/>
</dbReference>
<dbReference type="GO" id="GO:0005886">
    <property type="term" value="C:plasma membrane"/>
    <property type="evidence" value="ECO:0007669"/>
    <property type="project" value="TreeGrafter"/>
</dbReference>
<evidence type="ECO:0000256" key="7">
    <source>
        <dbReference type="ARBA" id="ARBA00023306"/>
    </source>
</evidence>
<protein>
    <submittedName>
        <fullName evidence="10">Cell division protein FtsQ</fullName>
    </submittedName>
</protein>
<dbReference type="InterPro" id="IPR013685">
    <property type="entry name" value="POTRA_FtsQ_type"/>
</dbReference>
<keyword evidence="3 10" id="KW-0132">Cell division</keyword>